<proteinExistence type="inferred from homology"/>
<keyword evidence="5" id="KW-1133">Transmembrane helix</keyword>
<evidence type="ECO:0000313" key="8">
    <source>
        <dbReference type="EMBL" id="ACH40868.1"/>
    </source>
</evidence>
<evidence type="ECO:0000256" key="3">
    <source>
        <dbReference type="ARBA" id="ARBA00029447"/>
    </source>
</evidence>
<dbReference type="SMART" id="SM00283">
    <property type="entry name" value="MA"/>
    <property type="match status" value="1"/>
</dbReference>
<dbReference type="FunFam" id="1.10.287.950:FF:000001">
    <property type="entry name" value="Methyl-accepting chemotaxis sensory transducer"/>
    <property type="match status" value="1"/>
</dbReference>
<dbReference type="InterPro" id="IPR004089">
    <property type="entry name" value="MCPsignal_dom"/>
</dbReference>
<evidence type="ECO:0000256" key="1">
    <source>
        <dbReference type="ARBA" id="ARBA00004370"/>
    </source>
</evidence>
<dbReference type="Pfam" id="PF00672">
    <property type="entry name" value="HAMP"/>
    <property type="match status" value="1"/>
</dbReference>
<dbReference type="GO" id="GO:0007165">
    <property type="term" value="P:signal transduction"/>
    <property type="evidence" value="ECO:0007669"/>
    <property type="project" value="UniProtKB-KW"/>
</dbReference>
<dbReference type="GO" id="GO:0016020">
    <property type="term" value="C:membrane"/>
    <property type="evidence" value="ECO:0007669"/>
    <property type="project" value="UniProtKB-SubCell"/>
</dbReference>
<evidence type="ECO:0000256" key="2">
    <source>
        <dbReference type="ARBA" id="ARBA00023224"/>
    </source>
</evidence>
<dbReference type="RefSeq" id="WP_012532304.1">
    <property type="nucleotide sequence ID" value="NC_011146.1"/>
</dbReference>
<gene>
    <name evidence="8" type="primary">mcp40H-33</name>
    <name evidence="8" type="ordered locus">Gbem_3876</name>
</gene>
<dbReference type="CDD" id="cd06225">
    <property type="entry name" value="HAMP"/>
    <property type="match status" value="1"/>
</dbReference>
<dbReference type="GO" id="GO:0006935">
    <property type="term" value="P:chemotaxis"/>
    <property type="evidence" value="ECO:0007669"/>
    <property type="project" value="UniProtKB-ARBA"/>
</dbReference>
<dbReference type="PANTHER" id="PTHR32089">
    <property type="entry name" value="METHYL-ACCEPTING CHEMOTAXIS PROTEIN MCPB"/>
    <property type="match status" value="1"/>
</dbReference>
<accession>B5EFB3</accession>
<dbReference type="SMART" id="SM00304">
    <property type="entry name" value="HAMP"/>
    <property type="match status" value="2"/>
</dbReference>
<dbReference type="Proteomes" id="UP000008825">
    <property type="component" value="Chromosome"/>
</dbReference>
<dbReference type="Pfam" id="PF00015">
    <property type="entry name" value="MCPsignal"/>
    <property type="match status" value="1"/>
</dbReference>
<dbReference type="HOGENOM" id="CLU_000445_107_27_7"/>
<name>B5EFB3_CITBB</name>
<dbReference type="SUPFAM" id="SSF58104">
    <property type="entry name" value="Methyl-accepting chemotaxis protein (MCP) signaling domain"/>
    <property type="match status" value="1"/>
</dbReference>
<dbReference type="Gene3D" id="1.10.287.950">
    <property type="entry name" value="Methyl-accepting chemotaxis protein"/>
    <property type="match status" value="1"/>
</dbReference>
<dbReference type="PANTHER" id="PTHR32089:SF112">
    <property type="entry name" value="LYSOZYME-LIKE PROTEIN-RELATED"/>
    <property type="match status" value="1"/>
</dbReference>
<feature type="domain" description="HAMP" evidence="7">
    <location>
        <begin position="206"/>
        <end position="258"/>
    </location>
</feature>
<evidence type="ECO:0000259" key="7">
    <source>
        <dbReference type="PROSITE" id="PS50885"/>
    </source>
</evidence>
<dbReference type="PROSITE" id="PS50885">
    <property type="entry name" value="HAMP"/>
    <property type="match status" value="1"/>
</dbReference>
<evidence type="ECO:0000313" key="9">
    <source>
        <dbReference type="Proteomes" id="UP000008825"/>
    </source>
</evidence>
<dbReference type="eggNOG" id="COG0840">
    <property type="taxonomic scope" value="Bacteria"/>
</dbReference>
<protein>
    <submittedName>
        <fullName evidence="8">Methyl-accepting chemotaxis sensory transducer, class 40H</fullName>
    </submittedName>
</protein>
<dbReference type="STRING" id="404380.Gbem_3876"/>
<dbReference type="OrthoDB" id="5392220at2"/>
<keyword evidence="5" id="KW-0812">Transmembrane</keyword>
<comment type="similarity">
    <text evidence="3">Belongs to the methyl-accepting chemotaxis (MCP) protein family.</text>
</comment>
<dbReference type="PROSITE" id="PS50111">
    <property type="entry name" value="CHEMOTAXIS_TRANSDUC_2"/>
    <property type="match status" value="1"/>
</dbReference>
<dbReference type="CDD" id="cd11386">
    <property type="entry name" value="MCP_signal"/>
    <property type="match status" value="1"/>
</dbReference>
<feature type="domain" description="Methyl-accepting transducer" evidence="6">
    <location>
        <begin position="263"/>
        <end position="499"/>
    </location>
</feature>
<comment type="subcellular location">
    <subcellularLocation>
        <location evidence="1">Membrane</location>
    </subcellularLocation>
</comment>
<evidence type="ECO:0000259" key="6">
    <source>
        <dbReference type="PROSITE" id="PS50111"/>
    </source>
</evidence>
<keyword evidence="2 4" id="KW-0807">Transducer</keyword>
<organism evidence="8 9">
    <name type="scientific">Citrifermentans bemidjiense (strain ATCC BAA-1014 / DSM 16622 / JCM 12645 / Bem)</name>
    <name type="common">Geobacter bemidjiensis</name>
    <dbReference type="NCBI Taxonomy" id="404380"/>
    <lineage>
        <taxon>Bacteria</taxon>
        <taxon>Pseudomonadati</taxon>
        <taxon>Thermodesulfobacteriota</taxon>
        <taxon>Desulfuromonadia</taxon>
        <taxon>Geobacterales</taxon>
        <taxon>Geobacteraceae</taxon>
        <taxon>Citrifermentans</taxon>
    </lineage>
</organism>
<keyword evidence="5" id="KW-0472">Membrane</keyword>
<feature type="transmembrane region" description="Helical" evidence="5">
    <location>
        <begin position="186"/>
        <end position="205"/>
    </location>
</feature>
<keyword evidence="9" id="KW-1185">Reference proteome</keyword>
<dbReference type="EMBL" id="CP001124">
    <property type="protein sequence ID" value="ACH40868.1"/>
    <property type="molecule type" value="Genomic_DNA"/>
</dbReference>
<dbReference type="AlphaFoldDB" id="B5EFB3"/>
<evidence type="ECO:0000256" key="5">
    <source>
        <dbReference type="SAM" id="Phobius"/>
    </source>
</evidence>
<dbReference type="KEGG" id="gbm:Gbem_3876"/>
<evidence type="ECO:0000256" key="4">
    <source>
        <dbReference type="PROSITE-ProRule" id="PRU00284"/>
    </source>
</evidence>
<reference evidence="8 9" key="1">
    <citation type="submission" date="2008-07" db="EMBL/GenBank/DDBJ databases">
        <title>Complete sequence of Geobacter bemidjiensis BEM.</title>
        <authorList>
            <consortium name="US DOE Joint Genome Institute"/>
            <person name="Lucas S."/>
            <person name="Copeland A."/>
            <person name="Lapidus A."/>
            <person name="Glavina del Rio T."/>
            <person name="Dalin E."/>
            <person name="Tice H."/>
            <person name="Bruce D."/>
            <person name="Goodwin L."/>
            <person name="Pitluck S."/>
            <person name="Kiss H."/>
            <person name="Brettin T."/>
            <person name="Detter J.C."/>
            <person name="Han C."/>
            <person name="Kuske C.R."/>
            <person name="Schmutz J."/>
            <person name="Larimer F."/>
            <person name="Land M."/>
            <person name="Hauser L."/>
            <person name="Kyrpides N."/>
            <person name="Lykidis A."/>
            <person name="Lovley D."/>
            <person name="Richardson P."/>
        </authorList>
    </citation>
    <scope>NUCLEOTIDE SEQUENCE [LARGE SCALE GENOMIC DNA]</scope>
    <source>
        <strain evidence="9">ATCC BAA-1014 / DSM 16622 / JCM 12645 / Bem</strain>
    </source>
</reference>
<reference evidence="8 9" key="2">
    <citation type="journal article" date="2010" name="BMC Genomics">
        <title>The genome of Geobacter bemidjiensis, exemplar for the subsurface clade of Geobacter species that predominate in Fe(III)-reducing subsurface environments.</title>
        <authorList>
            <person name="Aklujkar M."/>
            <person name="Young N.D."/>
            <person name="Holmes D."/>
            <person name="Chavan M."/>
            <person name="Risso C."/>
            <person name="Kiss H.E."/>
            <person name="Han C.S."/>
            <person name="Land M.L."/>
            <person name="Lovley D.R."/>
        </authorList>
    </citation>
    <scope>NUCLEOTIDE SEQUENCE [LARGE SCALE GENOMIC DNA]</scope>
    <source>
        <strain evidence="9">ATCC BAA-1014 / DSM 16622 / JCM 12645 / Bem</strain>
    </source>
</reference>
<sequence length="535" mass="57026">MSTIRSKIVLNLVVLFLTVFGIVAFEYGNIEKLGRIQDEGAKRSKDAVLAKEASMGGLALYRIIADAEINRNLDETAKSWNETKTEVLKNIAAVETSVDTAEEKKITADVKAAVNDVVNLFEGQMLPLLKTTDGVTPELRALDAQIDEKVAKVEVGVDKIVASMQKEMEAADEEFDADRRMAIVEAVVAGVAGLLLLMVVGLLLLRSIMRSIDAMRVVMTAVHEGDLTRRVEIDSKDELGIMSREFNGIIGRLHEMINHISDTSNQVVAASAQLSATAERIANGAEEVAAQSSTVATAGEEMSTTSGDIALTCQKASEGAKLAAESASGGASLVERTVSVMGEIAAKVQESARTVETLGERSDQIGAIIVTIEDIADQTNLLALNAAIEAARAGEQGRGFAVVADEVRALAERTTRATREIDEMIKAIQRETKGAVAAMEQGVGQVEAGTREAAKSGDALREILEQVHDVAMQVNQVATAAEEQTATTSEISSSMQQISQVVRDTASGAHESATAAHQLNGTAEQLQRLVQQFRL</sequence>
<dbReference type="InterPro" id="IPR003660">
    <property type="entry name" value="HAMP_dom"/>
</dbReference>